<keyword evidence="2" id="KW-1185">Reference proteome</keyword>
<accession>A0ABY1Q9T8</accession>
<protein>
    <recommendedName>
        <fullName evidence="3">IrrE N-terminal-like domain-containing protein</fullName>
    </recommendedName>
</protein>
<dbReference type="RefSeq" id="WP_283433457.1">
    <property type="nucleotide sequence ID" value="NZ_CAWLDM010000001.1"/>
</dbReference>
<dbReference type="Proteomes" id="UP001158067">
    <property type="component" value="Unassembled WGS sequence"/>
</dbReference>
<evidence type="ECO:0000313" key="1">
    <source>
        <dbReference type="EMBL" id="SMP63457.1"/>
    </source>
</evidence>
<evidence type="ECO:0008006" key="3">
    <source>
        <dbReference type="Google" id="ProtNLM"/>
    </source>
</evidence>
<reference evidence="1 2" key="1">
    <citation type="submission" date="2017-05" db="EMBL/GenBank/DDBJ databases">
        <authorList>
            <person name="Varghese N."/>
            <person name="Submissions S."/>
        </authorList>
    </citation>
    <scope>NUCLEOTIDE SEQUENCE [LARGE SCALE GENOMIC DNA]</scope>
    <source>
        <strain evidence="1 2">DSM 25457</strain>
    </source>
</reference>
<proteinExistence type="predicted"/>
<organism evidence="1 2">
    <name type="scientific">Neorhodopirellula lusitana</name>
    <dbReference type="NCBI Taxonomy" id="445327"/>
    <lineage>
        <taxon>Bacteria</taxon>
        <taxon>Pseudomonadati</taxon>
        <taxon>Planctomycetota</taxon>
        <taxon>Planctomycetia</taxon>
        <taxon>Pirellulales</taxon>
        <taxon>Pirellulaceae</taxon>
        <taxon>Neorhodopirellula</taxon>
    </lineage>
</organism>
<dbReference type="EMBL" id="FXUG01000008">
    <property type="protein sequence ID" value="SMP63457.1"/>
    <property type="molecule type" value="Genomic_DNA"/>
</dbReference>
<comment type="caution">
    <text evidence="1">The sequence shown here is derived from an EMBL/GenBank/DDBJ whole genome shotgun (WGS) entry which is preliminary data.</text>
</comment>
<sequence length="134" mass="15010">MDRTSIRLKFDEYVEPFRGCGPLDVHVMSVLDALPLEVQVDFVSDDRFRMSLEDYVPGRGSRMFIELPAHGTATSRCVVLRRKLADAPEAFSLYVIAHEFAHAFLRNGGWGAITDREDAADALAAHWGFSRPLA</sequence>
<evidence type="ECO:0000313" key="2">
    <source>
        <dbReference type="Proteomes" id="UP001158067"/>
    </source>
</evidence>
<name>A0ABY1Q9T8_9BACT</name>
<gene>
    <name evidence="1" type="ORF">SAMN06265222_10881</name>
</gene>